<evidence type="ECO:0000256" key="3">
    <source>
        <dbReference type="ARBA" id="ARBA00022741"/>
    </source>
</evidence>
<evidence type="ECO:0000256" key="1">
    <source>
        <dbReference type="ARBA" id="ARBA00022448"/>
    </source>
</evidence>
<feature type="domain" description="ABC transporter" evidence="7">
    <location>
        <begin position="2"/>
        <end position="241"/>
    </location>
</feature>
<dbReference type="GO" id="GO:0005524">
    <property type="term" value="F:ATP binding"/>
    <property type="evidence" value="ECO:0007669"/>
    <property type="project" value="UniProtKB-KW"/>
</dbReference>
<dbReference type="PROSITE" id="PS00211">
    <property type="entry name" value="ABC_TRANSPORTER_1"/>
    <property type="match status" value="1"/>
</dbReference>
<reference evidence="8 9" key="1">
    <citation type="submission" date="2018-01" db="EMBL/GenBank/DDBJ databases">
        <title>Genomic Sequence of Chromobacterium MWU13-2610 from wild cranberry bogs within the Cape Cod National Seashore.</title>
        <authorList>
            <person name="O'Hara-Hanley K."/>
            <person name="Soby S."/>
            <person name="Harrison A."/>
        </authorList>
    </citation>
    <scope>NUCLEOTIDE SEQUENCE [LARGE SCALE GENOMIC DNA]</scope>
    <source>
        <strain evidence="8 9">MWU13-2610</strain>
    </source>
</reference>
<dbReference type="AlphaFoldDB" id="A0A2K4MPJ8"/>
<gene>
    <name evidence="8" type="ORF">C2134_09195</name>
</gene>
<dbReference type="EMBL" id="PPTF01000030">
    <property type="protein sequence ID" value="POA99021.1"/>
    <property type="molecule type" value="Genomic_DNA"/>
</dbReference>
<dbReference type="RefSeq" id="WP_103319426.1">
    <property type="nucleotide sequence ID" value="NZ_PPTF01000030.1"/>
</dbReference>
<evidence type="ECO:0000313" key="8">
    <source>
        <dbReference type="EMBL" id="POA99021.1"/>
    </source>
</evidence>
<comment type="caution">
    <text evidence="8">The sequence shown here is derived from an EMBL/GenBank/DDBJ whole genome shotgun (WGS) entry which is preliminary data.</text>
</comment>
<evidence type="ECO:0000256" key="5">
    <source>
        <dbReference type="ARBA" id="ARBA00022967"/>
    </source>
</evidence>
<sequence length="265" mass="28802">MLEARHLSLTRNGRQVLDDISLTLQAGELLVVLGPNGAGKSSLLKLLSGLWRPDQGDILLDGQPLSTLSKRQLAARRAVMEQAPPMPEDWTAEQLVAAGAYPLAASGRAQSHAAIDQALALTHATALRKRRLSQLSGGEKQRLQLARALCQLLLSDQSQRYLLLDEPTAALDFALSDALMTEARALCRQLQIGVLAVVHDLNLALRHADQVLLLNDGRAAGHGNTAEMMQLERLEQVYGVRLAELTHPDQPWRAFIPLSGHAPRG</sequence>
<keyword evidence="1" id="KW-0813">Transport</keyword>
<accession>A0A2K4MPJ8</accession>
<keyword evidence="2" id="KW-0472">Membrane</keyword>
<keyword evidence="3" id="KW-0547">Nucleotide-binding</keyword>
<dbReference type="SMART" id="SM00382">
    <property type="entry name" value="AAA"/>
    <property type="match status" value="1"/>
</dbReference>
<dbReference type="InterPro" id="IPR003593">
    <property type="entry name" value="AAA+_ATPase"/>
</dbReference>
<dbReference type="InterPro" id="IPR017871">
    <property type="entry name" value="ABC_transporter-like_CS"/>
</dbReference>
<evidence type="ECO:0000256" key="6">
    <source>
        <dbReference type="ARBA" id="ARBA00037066"/>
    </source>
</evidence>
<dbReference type="Proteomes" id="UP000236416">
    <property type="component" value="Unassembled WGS sequence"/>
</dbReference>
<dbReference type="SUPFAM" id="SSF52540">
    <property type="entry name" value="P-loop containing nucleoside triphosphate hydrolases"/>
    <property type="match status" value="1"/>
</dbReference>
<keyword evidence="4 8" id="KW-0067">ATP-binding</keyword>
<protein>
    <submittedName>
        <fullName evidence="8">Hemin ABC transporter ATP-binding protein</fullName>
    </submittedName>
</protein>
<dbReference type="Pfam" id="PF00005">
    <property type="entry name" value="ABC_tran"/>
    <property type="match status" value="1"/>
</dbReference>
<keyword evidence="2" id="KW-1003">Cell membrane</keyword>
<dbReference type="InterPro" id="IPR003439">
    <property type="entry name" value="ABC_transporter-like_ATP-bd"/>
</dbReference>
<dbReference type="PANTHER" id="PTHR42794:SF1">
    <property type="entry name" value="HEMIN IMPORT ATP-BINDING PROTEIN HMUV"/>
    <property type="match status" value="1"/>
</dbReference>
<dbReference type="PANTHER" id="PTHR42794">
    <property type="entry name" value="HEMIN IMPORT ATP-BINDING PROTEIN HMUV"/>
    <property type="match status" value="1"/>
</dbReference>
<organism evidence="8 9">
    <name type="scientific">Chromobacterium sinusclupearum</name>
    <dbReference type="NCBI Taxonomy" id="2077146"/>
    <lineage>
        <taxon>Bacteria</taxon>
        <taxon>Pseudomonadati</taxon>
        <taxon>Pseudomonadota</taxon>
        <taxon>Betaproteobacteria</taxon>
        <taxon>Neisseriales</taxon>
        <taxon>Chromobacteriaceae</taxon>
        <taxon>Chromobacterium</taxon>
    </lineage>
</organism>
<evidence type="ECO:0000256" key="2">
    <source>
        <dbReference type="ARBA" id="ARBA00022475"/>
    </source>
</evidence>
<evidence type="ECO:0000313" key="9">
    <source>
        <dbReference type="Proteomes" id="UP000236416"/>
    </source>
</evidence>
<dbReference type="CDD" id="cd03214">
    <property type="entry name" value="ABC_Iron-Siderophores_B12_Hemin"/>
    <property type="match status" value="1"/>
</dbReference>
<evidence type="ECO:0000256" key="4">
    <source>
        <dbReference type="ARBA" id="ARBA00022840"/>
    </source>
</evidence>
<proteinExistence type="predicted"/>
<dbReference type="InterPro" id="IPR027417">
    <property type="entry name" value="P-loop_NTPase"/>
</dbReference>
<dbReference type="GO" id="GO:0016887">
    <property type="term" value="F:ATP hydrolysis activity"/>
    <property type="evidence" value="ECO:0007669"/>
    <property type="project" value="InterPro"/>
</dbReference>
<name>A0A2K4MPJ8_9NEIS</name>
<keyword evidence="9" id="KW-1185">Reference proteome</keyword>
<evidence type="ECO:0000259" key="7">
    <source>
        <dbReference type="PROSITE" id="PS50893"/>
    </source>
</evidence>
<comment type="function">
    <text evidence="6">Part of the ABC transporter complex HmuTUV involved in hemin import. Responsible for energy coupling to the transport system.</text>
</comment>
<dbReference type="PROSITE" id="PS50893">
    <property type="entry name" value="ABC_TRANSPORTER_2"/>
    <property type="match status" value="1"/>
</dbReference>
<keyword evidence="5" id="KW-1278">Translocase</keyword>
<dbReference type="Gene3D" id="3.40.50.300">
    <property type="entry name" value="P-loop containing nucleotide triphosphate hydrolases"/>
    <property type="match status" value="1"/>
</dbReference>